<evidence type="ECO:0000256" key="2">
    <source>
        <dbReference type="SAM" id="SignalP"/>
    </source>
</evidence>
<proteinExistence type="predicted"/>
<feature type="chain" id="PRO_5040438429" evidence="2">
    <location>
        <begin position="24"/>
        <end position="128"/>
    </location>
</feature>
<keyword evidence="2" id="KW-0732">Signal</keyword>
<evidence type="ECO:0000313" key="4">
    <source>
        <dbReference type="Proteomes" id="UP000886653"/>
    </source>
</evidence>
<dbReference type="AlphaFoldDB" id="A0A9P6NPW7"/>
<comment type="caution">
    <text evidence="3">The sequence shown here is derived from an EMBL/GenBank/DDBJ whole genome shotgun (WGS) entry which is preliminary data.</text>
</comment>
<keyword evidence="4" id="KW-1185">Reference proteome</keyword>
<evidence type="ECO:0000313" key="3">
    <source>
        <dbReference type="EMBL" id="KAG0148053.1"/>
    </source>
</evidence>
<sequence>MLKLKNIILCALFLTFLIDQLISVPSGTISSNLNVPSLISRNFDPVELKDDGFKLLENEEQKKSGTEALSAEEDEKNEQMKQKRFVKYFGKIAEKRKRSDDEDETHEHATIEVVAASAGVLRSEAADK</sequence>
<feature type="region of interest" description="Disordered" evidence="1">
    <location>
        <begin position="57"/>
        <end position="78"/>
    </location>
</feature>
<organism evidence="3 4">
    <name type="scientific">Cronartium quercuum f. sp. fusiforme G11</name>
    <dbReference type="NCBI Taxonomy" id="708437"/>
    <lineage>
        <taxon>Eukaryota</taxon>
        <taxon>Fungi</taxon>
        <taxon>Dikarya</taxon>
        <taxon>Basidiomycota</taxon>
        <taxon>Pucciniomycotina</taxon>
        <taxon>Pucciniomycetes</taxon>
        <taxon>Pucciniales</taxon>
        <taxon>Coleosporiaceae</taxon>
        <taxon>Cronartium</taxon>
    </lineage>
</organism>
<accession>A0A9P6NPW7</accession>
<name>A0A9P6NPW7_9BASI</name>
<protein>
    <submittedName>
        <fullName evidence="3">Uncharacterized protein</fullName>
    </submittedName>
</protein>
<feature type="signal peptide" evidence="2">
    <location>
        <begin position="1"/>
        <end position="23"/>
    </location>
</feature>
<evidence type="ECO:0000256" key="1">
    <source>
        <dbReference type="SAM" id="MobiDB-lite"/>
    </source>
</evidence>
<reference evidence="3" key="1">
    <citation type="submission" date="2013-11" db="EMBL/GenBank/DDBJ databases">
        <title>Genome sequence of the fusiform rust pathogen reveals effectors for host alternation and coevolution with pine.</title>
        <authorList>
            <consortium name="DOE Joint Genome Institute"/>
            <person name="Smith K."/>
            <person name="Pendleton A."/>
            <person name="Kubisiak T."/>
            <person name="Anderson C."/>
            <person name="Salamov A."/>
            <person name="Aerts A."/>
            <person name="Riley R."/>
            <person name="Clum A."/>
            <person name="Lindquist E."/>
            <person name="Ence D."/>
            <person name="Campbell M."/>
            <person name="Kronenberg Z."/>
            <person name="Feau N."/>
            <person name="Dhillon B."/>
            <person name="Hamelin R."/>
            <person name="Burleigh J."/>
            <person name="Smith J."/>
            <person name="Yandell M."/>
            <person name="Nelson C."/>
            <person name="Grigoriev I."/>
            <person name="Davis J."/>
        </authorList>
    </citation>
    <scope>NUCLEOTIDE SEQUENCE</scope>
    <source>
        <strain evidence="3">G11</strain>
    </source>
</reference>
<gene>
    <name evidence="3" type="ORF">CROQUDRAFT_655433</name>
</gene>
<dbReference type="EMBL" id="MU167241">
    <property type="protein sequence ID" value="KAG0148053.1"/>
    <property type="molecule type" value="Genomic_DNA"/>
</dbReference>
<dbReference type="Proteomes" id="UP000886653">
    <property type="component" value="Unassembled WGS sequence"/>
</dbReference>